<protein>
    <recommendedName>
        <fullName evidence="1">Zinc finger CHC2-type domain-containing protein</fullName>
    </recommendedName>
</protein>
<feature type="domain" description="Zinc finger CHC2-type" evidence="1">
    <location>
        <begin position="19"/>
        <end position="58"/>
    </location>
</feature>
<dbReference type="SUPFAM" id="SSF57783">
    <property type="entry name" value="Zinc beta-ribbon"/>
    <property type="match status" value="1"/>
</dbReference>
<comment type="caution">
    <text evidence="2">The sequence shown here is derived from an EMBL/GenBank/DDBJ whole genome shotgun (WGS) entry which is preliminary data.</text>
</comment>
<name>A0A420ZAV1_UNCK3</name>
<dbReference type="GO" id="GO:0003677">
    <property type="term" value="F:DNA binding"/>
    <property type="evidence" value="ECO:0007669"/>
    <property type="project" value="InterPro"/>
</dbReference>
<dbReference type="GO" id="GO:0003899">
    <property type="term" value="F:DNA-directed RNA polymerase activity"/>
    <property type="evidence" value="ECO:0007669"/>
    <property type="project" value="InterPro"/>
</dbReference>
<dbReference type="Pfam" id="PF01807">
    <property type="entry name" value="Zn_ribbon_DnaG"/>
    <property type="match status" value="1"/>
</dbReference>
<accession>A0A420ZAV1</accession>
<dbReference type="InterPro" id="IPR002694">
    <property type="entry name" value="Znf_CHC2"/>
</dbReference>
<dbReference type="GO" id="GO:0008270">
    <property type="term" value="F:zinc ion binding"/>
    <property type="evidence" value="ECO:0007669"/>
    <property type="project" value="InterPro"/>
</dbReference>
<evidence type="ECO:0000259" key="1">
    <source>
        <dbReference type="Pfam" id="PF01807"/>
    </source>
</evidence>
<sequence>MGSRIHSLDDFLSLLKGVKAGRDGEYKALCPGHNDHQPSLSVRQADGKILVQCFAGCG</sequence>
<reference evidence="2 3" key="1">
    <citation type="submission" date="2018-06" db="EMBL/GenBank/DDBJ databases">
        <title>Extensive metabolic versatility and redundancy in microbially diverse, dynamic hydrothermal sediments.</title>
        <authorList>
            <person name="Dombrowski N."/>
            <person name="Teske A."/>
            <person name="Baker B.J."/>
        </authorList>
    </citation>
    <scope>NUCLEOTIDE SEQUENCE [LARGE SCALE GENOMIC DNA]</scope>
    <source>
        <strain evidence="2">B79_G16</strain>
    </source>
</reference>
<feature type="non-terminal residue" evidence="2">
    <location>
        <position position="58"/>
    </location>
</feature>
<gene>
    <name evidence="2" type="ORF">DRH29_05935</name>
</gene>
<evidence type="ECO:0000313" key="2">
    <source>
        <dbReference type="EMBL" id="RLC35681.1"/>
    </source>
</evidence>
<dbReference type="Proteomes" id="UP000281261">
    <property type="component" value="Unassembled WGS sequence"/>
</dbReference>
<dbReference type="Gene3D" id="3.90.580.10">
    <property type="entry name" value="Zinc finger, CHC2-type domain"/>
    <property type="match status" value="1"/>
</dbReference>
<dbReference type="EMBL" id="QMNG01000131">
    <property type="protein sequence ID" value="RLC35681.1"/>
    <property type="molecule type" value="Genomic_DNA"/>
</dbReference>
<organism evidence="2 3">
    <name type="scientific">candidate division Kazan bacterium</name>
    <dbReference type="NCBI Taxonomy" id="2202143"/>
    <lineage>
        <taxon>Bacteria</taxon>
        <taxon>Bacteria division Kazan-3B-28</taxon>
    </lineage>
</organism>
<evidence type="ECO:0000313" key="3">
    <source>
        <dbReference type="Proteomes" id="UP000281261"/>
    </source>
</evidence>
<dbReference type="AlphaFoldDB" id="A0A420ZAV1"/>
<proteinExistence type="predicted"/>
<dbReference type="GO" id="GO:0006260">
    <property type="term" value="P:DNA replication"/>
    <property type="evidence" value="ECO:0007669"/>
    <property type="project" value="InterPro"/>
</dbReference>
<dbReference type="InterPro" id="IPR036977">
    <property type="entry name" value="DNA_primase_Znf_CHC2"/>
</dbReference>